<dbReference type="GO" id="GO:0016491">
    <property type="term" value="F:oxidoreductase activity"/>
    <property type="evidence" value="ECO:0007669"/>
    <property type="project" value="InterPro"/>
</dbReference>
<dbReference type="Proteomes" id="UP000223982">
    <property type="component" value="Unassembled WGS sequence"/>
</dbReference>
<evidence type="ECO:0000259" key="1">
    <source>
        <dbReference type="PROSITE" id="PS51384"/>
    </source>
</evidence>
<dbReference type="InterPro" id="IPR013113">
    <property type="entry name" value="SIP_FAD-bd"/>
</dbReference>
<evidence type="ECO:0000313" key="2">
    <source>
        <dbReference type="EMBL" id="PHJ26523.1"/>
    </source>
</evidence>
<name>A0AA44U2Y0_CUTAC</name>
<accession>A0AA44U2Y0</accession>
<dbReference type="Pfam" id="PF04954">
    <property type="entry name" value="SIP"/>
    <property type="match status" value="1"/>
</dbReference>
<dbReference type="Pfam" id="PF08021">
    <property type="entry name" value="FAD_binding_9"/>
    <property type="match status" value="1"/>
</dbReference>
<feature type="domain" description="FAD-binding FR-type" evidence="1">
    <location>
        <begin position="3"/>
        <end position="123"/>
    </location>
</feature>
<organism evidence="2 3">
    <name type="scientific">Cutibacterium acnes</name>
    <name type="common">Propionibacterium acnes</name>
    <dbReference type="NCBI Taxonomy" id="1747"/>
    <lineage>
        <taxon>Bacteria</taxon>
        <taxon>Bacillati</taxon>
        <taxon>Actinomycetota</taxon>
        <taxon>Actinomycetes</taxon>
        <taxon>Propionibacteriales</taxon>
        <taxon>Propionibacteriaceae</taxon>
        <taxon>Cutibacterium</taxon>
    </lineage>
</organism>
<dbReference type="PROSITE" id="PS51384">
    <property type="entry name" value="FAD_FR"/>
    <property type="match status" value="1"/>
</dbReference>
<dbReference type="InterPro" id="IPR039261">
    <property type="entry name" value="FNR_nucleotide-bd"/>
</dbReference>
<dbReference type="PANTHER" id="PTHR30157:SF0">
    <property type="entry name" value="NADPH-DEPENDENT FERRIC-CHELATE REDUCTASE"/>
    <property type="match status" value="1"/>
</dbReference>
<reference evidence="2 3" key="1">
    <citation type="submission" date="2017-02" db="EMBL/GenBank/DDBJ databases">
        <title>Prevalence of linear plasmids in Propionibacterium acnes isolates obtained from cancerous prostatic tissue.</title>
        <authorList>
            <person name="Davidsson S."/>
            <person name="Bruggemann H."/>
        </authorList>
    </citation>
    <scope>NUCLEOTIDE SEQUENCE [LARGE SCALE GENOMIC DNA]</scope>
    <source>
        <strain evidence="2 3">09-9</strain>
    </source>
</reference>
<sequence>MAKTQCLARIREVRHDIPHVISIDFGPCGMPPITSVDDHVKIVLPADSSDLRQPVRDDAALPLLRTYTRRRWFEDGSWGIDVLQFGPEAGAEAHRGPGMQWSQAVQPGDQVAVRGPGGHWQTPDDICHLLAVADAVALPAVANALAALPTSARATIVRVNGRHDYPLPLTDRVTVVTAPRDPDRIVATVQGLDLPQNTHAFVHGEAAMVRPMRRHLRLERGLPRDRIHLSAYWFAGRDADGWRAIKQDFNRSMEAESGD</sequence>
<evidence type="ECO:0000313" key="3">
    <source>
        <dbReference type="Proteomes" id="UP000223982"/>
    </source>
</evidence>
<proteinExistence type="predicted"/>
<dbReference type="PANTHER" id="PTHR30157">
    <property type="entry name" value="FERRIC REDUCTASE, NADPH-DEPENDENT"/>
    <property type="match status" value="1"/>
</dbReference>
<dbReference type="CDD" id="cd06193">
    <property type="entry name" value="siderophore_interacting"/>
    <property type="match status" value="1"/>
</dbReference>
<dbReference type="InterPro" id="IPR017927">
    <property type="entry name" value="FAD-bd_FR_type"/>
</dbReference>
<comment type="caution">
    <text evidence="2">The sequence shown here is derived from an EMBL/GenBank/DDBJ whole genome shotgun (WGS) entry which is preliminary data.</text>
</comment>
<dbReference type="Gene3D" id="3.40.50.80">
    <property type="entry name" value="Nucleotide-binding domain of ferredoxin-NADP reductase (FNR) module"/>
    <property type="match status" value="1"/>
</dbReference>
<dbReference type="InterPro" id="IPR039374">
    <property type="entry name" value="SIP_fam"/>
</dbReference>
<dbReference type="Gene3D" id="2.40.30.10">
    <property type="entry name" value="Translation factors"/>
    <property type="match status" value="1"/>
</dbReference>
<dbReference type="AlphaFoldDB" id="A0AA44U2Y0"/>
<protein>
    <submittedName>
        <fullName evidence="2">Siderophore-interacting protein</fullName>
    </submittedName>
</protein>
<dbReference type="InterPro" id="IPR007037">
    <property type="entry name" value="SIP_rossman_dom"/>
</dbReference>
<gene>
    <name evidence="2" type="ORF">APS60_11515</name>
</gene>
<dbReference type="EMBL" id="LKVB01000010">
    <property type="protein sequence ID" value="PHJ26523.1"/>
    <property type="molecule type" value="Genomic_DNA"/>
</dbReference>